<sequence>MPELASSHLAPQKMTSDVTGDCHKCAGRVSSRRECELRQRRQIHRKYMKLEKSYYRVQIQIGYNICLWDPIFVRQARGANHQTNPRERAGATGTRIESLNESMKP</sequence>
<reference evidence="2 3" key="1">
    <citation type="journal article" date="2019" name="Commun. Biol.">
        <title>The bagworm genome reveals a unique fibroin gene that provides high tensile strength.</title>
        <authorList>
            <person name="Kono N."/>
            <person name="Nakamura H."/>
            <person name="Ohtoshi R."/>
            <person name="Tomita M."/>
            <person name="Numata K."/>
            <person name="Arakawa K."/>
        </authorList>
    </citation>
    <scope>NUCLEOTIDE SEQUENCE [LARGE SCALE GENOMIC DNA]</scope>
</reference>
<dbReference type="EMBL" id="BGZK01001571">
    <property type="protein sequence ID" value="GBP82575.1"/>
    <property type="molecule type" value="Genomic_DNA"/>
</dbReference>
<comment type="caution">
    <text evidence="2">The sequence shown here is derived from an EMBL/GenBank/DDBJ whole genome shotgun (WGS) entry which is preliminary data.</text>
</comment>
<feature type="region of interest" description="Disordered" evidence="1">
    <location>
        <begin position="79"/>
        <end position="105"/>
    </location>
</feature>
<feature type="region of interest" description="Disordered" evidence="1">
    <location>
        <begin position="1"/>
        <end position="21"/>
    </location>
</feature>
<dbReference type="AlphaFoldDB" id="A0A4C1Z7J7"/>
<dbReference type="Proteomes" id="UP000299102">
    <property type="component" value="Unassembled WGS sequence"/>
</dbReference>
<proteinExistence type="predicted"/>
<evidence type="ECO:0000313" key="3">
    <source>
        <dbReference type="Proteomes" id="UP000299102"/>
    </source>
</evidence>
<accession>A0A4C1Z7J7</accession>
<keyword evidence="3" id="KW-1185">Reference proteome</keyword>
<protein>
    <submittedName>
        <fullName evidence="2">Uncharacterized protein</fullName>
    </submittedName>
</protein>
<name>A0A4C1Z7J7_EUMVA</name>
<organism evidence="2 3">
    <name type="scientific">Eumeta variegata</name>
    <name type="common">Bagworm moth</name>
    <name type="synonym">Eumeta japonica</name>
    <dbReference type="NCBI Taxonomy" id="151549"/>
    <lineage>
        <taxon>Eukaryota</taxon>
        <taxon>Metazoa</taxon>
        <taxon>Ecdysozoa</taxon>
        <taxon>Arthropoda</taxon>
        <taxon>Hexapoda</taxon>
        <taxon>Insecta</taxon>
        <taxon>Pterygota</taxon>
        <taxon>Neoptera</taxon>
        <taxon>Endopterygota</taxon>
        <taxon>Lepidoptera</taxon>
        <taxon>Glossata</taxon>
        <taxon>Ditrysia</taxon>
        <taxon>Tineoidea</taxon>
        <taxon>Psychidae</taxon>
        <taxon>Oiketicinae</taxon>
        <taxon>Eumeta</taxon>
    </lineage>
</organism>
<feature type="compositionally biased region" description="Polar residues" evidence="1">
    <location>
        <begin position="95"/>
        <end position="105"/>
    </location>
</feature>
<evidence type="ECO:0000313" key="2">
    <source>
        <dbReference type="EMBL" id="GBP82575.1"/>
    </source>
</evidence>
<gene>
    <name evidence="2" type="ORF">EVAR_87822_1</name>
</gene>
<evidence type="ECO:0000256" key="1">
    <source>
        <dbReference type="SAM" id="MobiDB-lite"/>
    </source>
</evidence>